<feature type="compositionally biased region" description="Low complexity" evidence="1">
    <location>
        <begin position="279"/>
        <end position="297"/>
    </location>
</feature>
<protein>
    <submittedName>
        <fullName evidence="2">Uncharacterized protein</fullName>
    </submittedName>
</protein>
<dbReference type="RefSeq" id="XP_030990449.1">
    <property type="nucleotide sequence ID" value="XM_031144803.1"/>
</dbReference>
<feature type="region of interest" description="Disordered" evidence="1">
    <location>
        <begin position="139"/>
        <end position="189"/>
    </location>
</feature>
<feature type="compositionally biased region" description="Pro residues" evidence="1">
    <location>
        <begin position="242"/>
        <end position="264"/>
    </location>
</feature>
<feature type="region of interest" description="Disordered" evidence="1">
    <location>
        <begin position="1"/>
        <end position="46"/>
    </location>
</feature>
<feature type="compositionally biased region" description="Basic and acidic residues" evidence="1">
    <location>
        <begin position="378"/>
        <end position="396"/>
    </location>
</feature>
<accession>A0A507AV71</accession>
<feature type="compositionally biased region" description="Low complexity" evidence="1">
    <location>
        <begin position="139"/>
        <end position="163"/>
    </location>
</feature>
<feature type="region of interest" description="Disordered" evidence="1">
    <location>
        <begin position="369"/>
        <end position="428"/>
    </location>
</feature>
<evidence type="ECO:0000313" key="2">
    <source>
        <dbReference type="EMBL" id="TPX08738.1"/>
    </source>
</evidence>
<feature type="region of interest" description="Disordered" evidence="1">
    <location>
        <begin position="238"/>
        <end position="316"/>
    </location>
</feature>
<organism evidence="2 3">
    <name type="scientific">Thyridium curvatum</name>
    <dbReference type="NCBI Taxonomy" id="1093900"/>
    <lineage>
        <taxon>Eukaryota</taxon>
        <taxon>Fungi</taxon>
        <taxon>Dikarya</taxon>
        <taxon>Ascomycota</taxon>
        <taxon>Pezizomycotina</taxon>
        <taxon>Sordariomycetes</taxon>
        <taxon>Sordariomycetidae</taxon>
        <taxon>Thyridiales</taxon>
        <taxon>Thyridiaceae</taxon>
        <taxon>Thyridium</taxon>
    </lineage>
</organism>
<feature type="compositionally biased region" description="Gly residues" evidence="1">
    <location>
        <begin position="419"/>
        <end position="428"/>
    </location>
</feature>
<dbReference type="AlphaFoldDB" id="A0A507AV71"/>
<gene>
    <name evidence="2" type="ORF">E0L32_009800</name>
</gene>
<comment type="caution">
    <text evidence="2">The sequence shown here is derived from an EMBL/GenBank/DDBJ whole genome shotgun (WGS) entry which is preliminary data.</text>
</comment>
<name>A0A507AV71_9PEZI</name>
<evidence type="ECO:0000256" key="1">
    <source>
        <dbReference type="SAM" id="MobiDB-lite"/>
    </source>
</evidence>
<proteinExistence type="predicted"/>
<evidence type="ECO:0000313" key="3">
    <source>
        <dbReference type="Proteomes" id="UP000319257"/>
    </source>
</evidence>
<keyword evidence="3" id="KW-1185">Reference proteome</keyword>
<dbReference type="InParanoid" id="A0A507AV71"/>
<reference evidence="2 3" key="1">
    <citation type="submission" date="2019-06" db="EMBL/GenBank/DDBJ databases">
        <title>Draft genome sequence of the filamentous fungus Phialemoniopsis curvata isolated from diesel fuel.</title>
        <authorList>
            <person name="Varaljay V.A."/>
            <person name="Lyon W.J."/>
            <person name="Crouch A.L."/>
            <person name="Drake C.E."/>
            <person name="Hollomon J.M."/>
            <person name="Nadeau L.J."/>
            <person name="Nunn H.S."/>
            <person name="Stevenson B.S."/>
            <person name="Bojanowski C.L."/>
            <person name="Crookes-Goodson W.J."/>
        </authorList>
    </citation>
    <scope>NUCLEOTIDE SEQUENCE [LARGE SCALE GENOMIC DNA]</scope>
    <source>
        <strain evidence="2 3">D216</strain>
    </source>
</reference>
<feature type="compositionally biased region" description="Basic and acidic residues" evidence="1">
    <location>
        <begin position="76"/>
        <end position="96"/>
    </location>
</feature>
<dbReference type="GeneID" id="41977247"/>
<dbReference type="Proteomes" id="UP000319257">
    <property type="component" value="Unassembled WGS sequence"/>
</dbReference>
<dbReference type="EMBL" id="SKBQ01000074">
    <property type="protein sequence ID" value="TPX08738.1"/>
    <property type="molecule type" value="Genomic_DNA"/>
</dbReference>
<sequence length="428" mass="46403">MFGFKKGEGKKKMDEPKKEDEWVRLGDPDQPSSIEEDWSGTLNQPTPKPAGILAWALGFARSVAAKITPSAGSDIGEEKKKPEKQNDGIPKTDRSAEMTSIEPMFTMGLPDREDAIQRDGTDHAGDSFAGEIVVVGWRSITPSSGGGTPSSPTMTSSSSDTRSCPAGGKDQDSLLRRLSSHTPDLDLSIGLSELDVNIGLPDDDEDSFPACGCRIYTFGKRGDRTTCGICQIQRYGAILDSGPPPSPQPANPPHPRPLPSPAPTSSPFRPGADPDAMLPSESEPGSPPELSGSPGSPDSEEPVEEEGPQYSDEDRREMVRRLEQGYTPMEQAMMYMFLLRSCERRGGFVPWPGLPAPVLECARTMGIVPKERKKRRRKGDEEGPKRPKGDKGEKREKRGKRDRREGGEGGEGLDDLGRQGWGGGSWIC</sequence>
<feature type="region of interest" description="Disordered" evidence="1">
    <location>
        <begin position="68"/>
        <end position="101"/>
    </location>
</feature>
<feature type="compositionally biased region" description="Acidic residues" evidence="1">
    <location>
        <begin position="298"/>
        <end position="307"/>
    </location>
</feature>
<feature type="compositionally biased region" description="Basic and acidic residues" evidence="1">
    <location>
        <begin position="1"/>
        <end position="27"/>
    </location>
</feature>